<dbReference type="EMBL" id="UGUU01000002">
    <property type="protein sequence ID" value="SUE95861.1"/>
    <property type="molecule type" value="Genomic_DNA"/>
</dbReference>
<dbReference type="Proteomes" id="UP000254260">
    <property type="component" value="Unassembled WGS sequence"/>
</dbReference>
<sequence length="75" mass="8481">MSKINQVLIGISITLFICYQIVALVGKAYMEFGEQSIDQVEGEGVRCYLYREALSCIQNDESETEKTQISPPKIF</sequence>
<protein>
    <submittedName>
        <fullName evidence="2">Uncharacterized protein</fullName>
    </submittedName>
</protein>
<accession>A0A379PLL9</accession>
<keyword evidence="1" id="KW-1133">Transmembrane helix</keyword>
<evidence type="ECO:0000256" key="1">
    <source>
        <dbReference type="SAM" id="Phobius"/>
    </source>
</evidence>
<keyword evidence="1" id="KW-0812">Transmembrane</keyword>
<reference evidence="2 3" key="1">
    <citation type="submission" date="2018-06" db="EMBL/GenBank/DDBJ databases">
        <authorList>
            <consortium name="Pathogen Informatics"/>
            <person name="Doyle S."/>
        </authorList>
    </citation>
    <scope>NUCLEOTIDE SEQUENCE [LARGE SCALE GENOMIC DNA]</scope>
    <source>
        <strain evidence="2 3">NCTC10899</strain>
    </source>
</reference>
<feature type="transmembrane region" description="Helical" evidence="1">
    <location>
        <begin position="6"/>
        <end position="26"/>
    </location>
</feature>
<name>A0A379PLL9_ECTME</name>
<evidence type="ECO:0000313" key="3">
    <source>
        <dbReference type="Proteomes" id="UP000254260"/>
    </source>
</evidence>
<proteinExistence type="predicted"/>
<gene>
    <name evidence="2" type="ORF">NCTC10899_05102</name>
</gene>
<dbReference type="AlphaFoldDB" id="A0A379PLL9"/>
<organism evidence="2 3">
    <name type="scientific">Ectopseudomonas mendocina</name>
    <name type="common">Pseudomonas mendocina</name>
    <dbReference type="NCBI Taxonomy" id="300"/>
    <lineage>
        <taxon>Bacteria</taxon>
        <taxon>Pseudomonadati</taxon>
        <taxon>Pseudomonadota</taxon>
        <taxon>Gammaproteobacteria</taxon>
        <taxon>Pseudomonadales</taxon>
        <taxon>Pseudomonadaceae</taxon>
        <taxon>Ectopseudomonas</taxon>
    </lineage>
</organism>
<evidence type="ECO:0000313" key="2">
    <source>
        <dbReference type="EMBL" id="SUE95861.1"/>
    </source>
</evidence>
<dbReference type="RefSeq" id="WP_115292720.1">
    <property type="nucleotide sequence ID" value="NZ_UGUU01000002.1"/>
</dbReference>
<keyword evidence="1" id="KW-0472">Membrane</keyword>